<sequence>MFGDVKVTFLASSLKLLDDSIKYKNINIANIEKIAAGKLYTILKYRIKSRDFYDVKYIMKYYKLEFCQIFDLMKKHYGRVNFSEEIINTRFLKMPLNIDDEGFESLQLKEKESFKTLRDFFKKEIKKLNDEKKEIFHFTKNDIEKNINKNYGLLRQSLLMELYNISNYSIIFDIDLLKVNANLLYPDLNGKTIFNLSFEENDFFDYLLFYIDEIPSDIKTICQNSGNQKALETIELHRLINRCLKKDNIEIKQILKDKDINKDIFFKKLTKKKEILYPMG</sequence>
<dbReference type="Proteomes" id="UP000245014">
    <property type="component" value="Unassembled WGS sequence"/>
</dbReference>
<gene>
    <name evidence="1" type="ORF">DF188_05285</name>
</gene>
<organism evidence="1 2">
    <name type="scientific">Aliarcobacter skirrowii</name>
    <dbReference type="NCBI Taxonomy" id="28200"/>
    <lineage>
        <taxon>Bacteria</taxon>
        <taxon>Pseudomonadati</taxon>
        <taxon>Campylobacterota</taxon>
        <taxon>Epsilonproteobacteria</taxon>
        <taxon>Campylobacterales</taxon>
        <taxon>Arcobacteraceae</taxon>
        <taxon>Aliarcobacter</taxon>
    </lineage>
</organism>
<reference evidence="1 2" key="1">
    <citation type="submission" date="2018-05" db="EMBL/GenBank/DDBJ databases">
        <title>Antimicrobial susceptibility testing and genomic analysis of Arcobacter skirrowii strains and one Arcobacter butzleri isolated from German poultry farms.</title>
        <authorList>
            <person name="Haenel I."/>
            <person name="Hotzel H."/>
            <person name="Tomaso H."/>
            <person name="Busch A."/>
        </authorList>
    </citation>
    <scope>NUCLEOTIDE SEQUENCE [LARGE SCALE GENOMIC DNA]</scope>
    <source>
        <strain evidence="2">v</strain>
    </source>
</reference>
<dbReference type="Pfam" id="PF08843">
    <property type="entry name" value="AbiEii"/>
    <property type="match status" value="1"/>
</dbReference>
<dbReference type="AlphaFoldDB" id="A0A2U2C0T0"/>
<dbReference type="EMBL" id="QEYI01000003">
    <property type="protein sequence ID" value="PWE21629.1"/>
    <property type="molecule type" value="Genomic_DNA"/>
</dbReference>
<evidence type="ECO:0000313" key="2">
    <source>
        <dbReference type="Proteomes" id="UP000245014"/>
    </source>
</evidence>
<proteinExistence type="predicted"/>
<name>A0A2U2C0T0_9BACT</name>
<dbReference type="InterPro" id="IPR014942">
    <property type="entry name" value="AbiEii"/>
</dbReference>
<evidence type="ECO:0000313" key="1">
    <source>
        <dbReference type="EMBL" id="PWE21629.1"/>
    </source>
</evidence>
<protein>
    <submittedName>
        <fullName evidence="1">Uncharacterized protein</fullName>
    </submittedName>
</protein>
<comment type="caution">
    <text evidence="1">The sequence shown here is derived from an EMBL/GenBank/DDBJ whole genome shotgun (WGS) entry which is preliminary data.</text>
</comment>
<accession>A0A2U2C0T0</accession>